<sequence>MHLRPPPPDTHQLHSIVSRLRLPAFVNPKSPALQLHAAPIGPELISYPSLLSIAIVDIPLISAVTHTRLLHVERSTALRSSFLSEVHKEFRPLPYVKGVFGVVVTLLETVENVKKNQDDLRDLCDDALTIMKIVQDQTSAHGDTAATRFKGLCADLESCLKEVLEAVKDLQKEPKGLSGRFKKFFLATMDTNFQIRHTGDQGIDQNECFCKRKQRLNERMVIVRNGESVETMNQ</sequence>
<dbReference type="Gene3D" id="1.20.930.20">
    <property type="entry name" value="Adaptor protein Cbl, N-terminal domain"/>
    <property type="match status" value="1"/>
</dbReference>
<dbReference type="InterPro" id="IPR036537">
    <property type="entry name" value="Adaptor_Cbl_N_dom_sf"/>
</dbReference>
<dbReference type="GO" id="GO:0007166">
    <property type="term" value="P:cell surface receptor signaling pathway"/>
    <property type="evidence" value="ECO:0007669"/>
    <property type="project" value="InterPro"/>
</dbReference>
<dbReference type="Proteomes" id="UP001218218">
    <property type="component" value="Unassembled WGS sequence"/>
</dbReference>
<reference evidence="1" key="1">
    <citation type="submission" date="2023-03" db="EMBL/GenBank/DDBJ databases">
        <title>Massive genome expansion in bonnet fungi (Mycena s.s.) driven by repeated elements and novel gene families across ecological guilds.</title>
        <authorList>
            <consortium name="Lawrence Berkeley National Laboratory"/>
            <person name="Harder C.B."/>
            <person name="Miyauchi S."/>
            <person name="Viragh M."/>
            <person name="Kuo A."/>
            <person name="Thoen E."/>
            <person name="Andreopoulos B."/>
            <person name="Lu D."/>
            <person name="Skrede I."/>
            <person name="Drula E."/>
            <person name="Henrissat B."/>
            <person name="Morin E."/>
            <person name="Kohler A."/>
            <person name="Barry K."/>
            <person name="LaButti K."/>
            <person name="Morin E."/>
            <person name="Salamov A."/>
            <person name="Lipzen A."/>
            <person name="Mereny Z."/>
            <person name="Hegedus B."/>
            <person name="Baldrian P."/>
            <person name="Stursova M."/>
            <person name="Weitz H."/>
            <person name="Taylor A."/>
            <person name="Grigoriev I.V."/>
            <person name="Nagy L.G."/>
            <person name="Martin F."/>
            <person name="Kauserud H."/>
        </authorList>
    </citation>
    <scope>NUCLEOTIDE SEQUENCE</scope>
    <source>
        <strain evidence="1">CBHHK002</strain>
    </source>
</reference>
<protein>
    <submittedName>
        <fullName evidence="1">Uncharacterized protein</fullName>
    </submittedName>
</protein>
<evidence type="ECO:0000313" key="2">
    <source>
        <dbReference type="Proteomes" id="UP001218218"/>
    </source>
</evidence>
<evidence type="ECO:0000313" key="1">
    <source>
        <dbReference type="EMBL" id="KAJ7347574.1"/>
    </source>
</evidence>
<proteinExistence type="predicted"/>
<comment type="caution">
    <text evidence="1">The sequence shown here is derived from an EMBL/GenBank/DDBJ whole genome shotgun (WGS) entry which is preliminary data.</text>
</comment>
<name>A0AAD7ER41_9AGAR</name>
<dbReference type="EMBL" id="JARIHO010000019">
    <property type="protein sequence ID" value="KAJ7347574.1"/>
    <property type="molecule type" value="Genomic_DNA"/>
</dbReference>
<dbReference type="CDD" id="cd21037">
    <property type="entry name" value="MLKL_NTD"/>
    <property type="match status" value="1"/>
</dbReference>
<accession>A0AAD7ER41</accession>
<keyword evidence="2" id="KW-1185">Reference proteome</keyword>
<gene>
    <name evidence="1" type="ORF">DFH08DRAFT_809307</name>
</gene>
<dbReference type="AlphaFoldDB" id="A0AAD7ER41"/>
<organism evidence="1 2">
    <name type="scientific">Mycena albidolilacea</name>
    <dbReference type="NCBI Taxonomy" id="1033008"/>
    <lineage>
        <taxon>Eukaryota</taxon>
        <taxon>Fungi</taxon>
        <taxon>Dikarya</taxon>
        <taxon>Basidiomycota</taxon>
        <taxon>Agaricomycotina</taxon>
        <taxon>Agaricomycetes</taxon>
        <taxon>Agaricomycetidae</taxon>
        <taxon>Agaricales</taxon>
        <taxon>Marasmiineae</taxon>
        <taxon>Mycenaceae</taxon>
        <taxon>Mycena</taxon>
    </lineage>
</organism>
<dbReference type="InterPro" id="IPR059179">
    <property type="entry name" value="MLKL-like_MCAfunc"/>
</dbReference>